<keyword evidence="3" id="KW-1185">Reference proteome</keyword>
<comment type="caution">
    <text evidence="2">The sequence shown here is derived from an EMBL/GenBank/DDBJ whole genome shotgun (WGS) entry which is preliminary data.</text>
</comment>
<accession>A0A4Y7TVV2</accession>
<organism evidence="2 3">
    <name type="scientific">Coprinellus micaceus</name>
    <name type="common">Glistening ink-cap mushroom</name>
    <name type="synonym">Coprinus micaceus</name>
    <dbReference type="NCBI Taxonomy" id="71717"/>
    <lineage>
        <taxon>Eukaryota</taxon>
        <taxon>Fungi</taxon>
        <taxon>Dikarya</taxon>
        <taxon>Basidiomycota</taxon>
        <taxon>Agaricomycotina</taxon>
        <taxon>Agaricomycetes</taxon>
        <taxon>Agaricomycetidae</taxon>
        <taxon>Agaricales</taxon>
        <taxon>Agaricineae</taxon>
        <taxon>Psathyrellaceae</taxon>
        <taxon>Coprinellus</taxon>
    </lineage>
</organism>
<sequence>MVNKVSRDALGISARLSEGVIGEERQLRAYRFPPETSESNNTREDDSGPEKHEMLVRKECVRRSKVMDEVEENCRTRKISEAVSRLPST</sequence>
<dbReference type="EMBL" id="QPFP01000003">
    <property type="protein sequence ID" value="TEB38064.1"/>
    <property type="molecule type" value="Genomic_DNA"/>
</dbReference>
<protein>
    <submittedName>
        <fullName evidence="2">Uncharacterized protein</fullName>
    </submittedName>
</protein>
<name>A0A4Y7TVV2_COPMI</name>
<feature type="compositionally biased region" description="Basic and acidic residues" evidence="1">
    <location>
        <begin position="41"/>
        <end position="53"/>
    </location>
</feature>
<feature type="region of interest" description="Disordered" evidence="1">
    <location>
        <begin position="27"/>
        <end position="53"/>
    </location>
</feature>
<gene>
    <name evidence="2" type="ORF">FA13DRAFT_1725690</name>
</gene>
<dbReference type="Proteomes" id="UP000298030">
    <property type="component" value="Unassembled WGS sequence"/>
</dbReference>
<evidence type="ECO:0000256" key="1">
    <source>
        <dbReference type="SAM" id="MobiDB-lite"/>
    </source>
</evidence>
<proteinExistence type="predicted"/>
<evidence type="ECO:0000313" key="2">
    <source>
        <dbReference type="EMBL" id="TEB38064.1"/>
    </source>
</evidence>
<reference evidence="2 3" key="1">
    <citation type="journal article" date="2019" name="Nat. Ecol. Evol.">
        <title>Megaphylogeny resolves global patterns of mushroom evolution.</title>
        <authorList>
            <person name="Varga T."/>
            <person name="Krizsan K."/>
            <person name="Foldi C."/>
            <person name="Dima B."/>
            <person name="Sanchez-Garcia M."/>
            <person name="Sanchez-Ramirez S."/>
            <person name="Szollosi G.J."/>
            <person name="Szarkandi J.G."/>
            <person name="Papp V."/>
            <person name="Albert L."/>
            <person name="Andreopoulos W."/>
            <person name="Angelini C."/>
            <person name="Antonin V."/>
            <person name="Barry K.W."/>
            <person name="Bougher N.L."/>
            <person name="Buchanan P."/>
            <person name="Buyck B."/>
            <person name="Bense V."/>
            <person name="Catcheside P."/>
            <person name="Chovatia M."/>
            <person name="Cooper J."/>
            <person name="Damon W."/>
            <person name="Desjardin D."/>
            <person name="Finy P."/>
            <person name="Geml J."/>
            <person name="Haridas S."/>
            <person name="Hughes K."/>
            <person name="Justo A."/>
            <person name="Karasinski D."/>
            <person name="Kautmanova I."/>
            <person name="Kiss B."/>
            <person name="Kocsube S."/>
            <person name="Kotiranta H."/>
            <person name="LaButti K.M."/>
            <person name="Lechner B.E."/>
            <person name="Liimatainen K."/>
            <person name="Lipzen A."/>
            <person name="Lukacs Z."/>
            <person name="Mihaltcheva S."/>
            <person name="Morgado L.N."/>
            <person name="Niskanen T."/>
            <person name="Noordeloos M.E."/>
            <person name="Ohm R.A."/>
            <person name="Ortiz-Santana B."/>
            <person name="Ovrebo C."/>
            <person name="Racz N."/>
            <person name="Riley R."/>
            <person name="Savchenko A."/>
            <person name="Shiryaev A."/>
            <person name="Soop K."/>
            <person name="Spirin V."/>
            <person name="Szebenyi C."/>
            <person name="Tomsovsky M."/>
            <person name="Tulloss R.E."/>
            <person name="Uehling J."/>
            <person name="Grigoriev I.V."/>
            <person name="Vagvolgyi C."/>
            <person name="Papp T."/>
            <person name="Martin F.M."/>
            <person name="Miettinen O."/>
            <person name="Hibbett D.S."/>
            <person name="Nagy L.G."/>
        </authorList>
    </citation>
    <scope>NUCLEOTIDE SEQUENCE [LARGE SCALE GENOMIC DNA]</scope>
    <source>
        <strain evidence="2 3">FP101781</strain>
    </source>
</reference>
<dbReference type="AlphaFoldDB" id="A0A4Y7TVV2"/>
<evidence type="ECO:0000313" key="3">
    <source>
        <dbReference type="Proteomes" id="UP000298030"/>
    </source>
</evidence>